<evidence type="ECO:0000256" key="1">
    <source>
        <dbReference type="SAM" id="MobiDB-lite"/>
    </source>
</evidence>
<gene>
    <name evidence="2" type="ORF">BCR33DRAFT_733777</name>
</gene>
<dbReference type="Proteomes" id="UP000193642">
    <property type="component" value="Unassembled WGS sequence"/>
</dbReference>
<sequence length="417" mass="46114">MASSTNLRHQRSQTLQERPAVKAETPPPPYEGSDPESSESSPLEETTEPQTTRSNTATISMIKSRLAKQKSIGLLRRMSSVSQELGRNDAVSVKPAESPDLSNSLQLLQMEKAMTAITETQAKLAEMVEELKLIALATGLKLPTDAAVSADNASSNMVEPEDKAIDFRERIVEPLVQPPPKLERSPSTTIRRKRASINLSASIAPYTQSKLSSVMTLPSTSSPSGGTVFYDPDDTKQTQLSQIARRASSYHLKSSYSARPLLRRHSSFVAAPTGSSFQTLSNLRDTRDSQSKLTNEAAIPEELEKVLDEKRITPIRGLQKRKSSHNVSYVDWFAEETEKVGDVKELACISANNQLAWGSSAILSEVSAFCDAAAKSFSTVQTQSQLGAWKKWRHPKEKKRRGRGEIQRFFIMFLELF</sequence>
<name>A0A1Y2CWX5_9FUNG</name>
<feature type="compositionally biased region" description="Low complexity" evidence="1">
    <location>
        <begin position="38"/>
        <end position="52"/>
    </location>
</feature>
<reference evidence="2 3" key="1">
    <citation type="submission" date="2016-07" db="EMBL/GenBank/DDBJ databases">
        <title>Pervasive Adenine N6-methylation of Active Genes in Fungi.</title>
        <authorList>
            <consortium name="DOE Joint Genome Institute"/>
            <person name="Mondo S.J."/>
            <person name="Dannebaum R.O."/>
            <person name="Kuo R.C."/>
            <person name="Labutti K."/>
            <person name="Haridas S."/>
            <person name="Kuo A."/>
            <person name="Salamov A."/>
            <person name="Ahrendt S.R."/>
            <person name="Lipzen A."/>
            <person name="Sullivan W."/>
            <person name="Andreopoulos W.B."/>
            <person name="Clum A."/>
            <person name="Lindquist E."/>
            <person name="Daum C."/>
            <person name="Ramamoorthy G.K."/>
            <person name="Gryganskyi A."/>
            <person name="Culley D."/>
            <person name="Magnuson J.K."/>
            <person name="James T.Y."/>
            <person name="O'Malley M.A."/>
            <person name="Stajich J.E."/>
            <person name="Spatafora J.W."/>
            <person name="Visel A."/>
            <person name="Grigoriev I.V."/>
        </authorList>
    </citation>
    <scope>NUCLEOTIDE SEQUENCE [LARGE SCALE GENOMIC DNA]</scope>
    <source>
        <strain evidence="2 3">JEL800</strain>
    </source>
</reference>
<evidence type="ECO:0000313" key="3">
    <source>
        <dbReference type="Proteomes" id="UP000193642"/>
    </source>
</evidence>
<dbReference type="AlphaFoldDB" id="A0A1Y2CWX5"/>
<proteinExistence type="predicted"/>
<evidence type="ECO:0000313" key="2">
    <source>
        <dbReference type="EMBL" id="ORY51477.1"/>
    </source>
</evidence>
<feature type="region of interest" description="Disordered" evidence="1">
    <location>
        <begin position="1"/>
        <end position="59"/>
    </location>
</feature>
<feature type="compositionally biased region" description="Polar residues" evidence="1">
    <location>
        <begin position="1"/>
        <end position="16"/>
    </location>
</feature>
<organism evidence="2 3">
    <name type="scientific">Rhizoclosmatium globosum</name>
    <dbReference type="NCBI Taxonomy" id="329046"/>
    <lineage>
        <taxon>Eukaryota</taxon>
        <taxon>Fungi</taxon>
        <taxon>Fungi incertae sedis</taxon>
        <taxon>Chytridiomycota</taxon>
        <taxon>Chytridiomycota incertae sedis</taxon>
        <taxon>Chytridiomycetes</taxon>
        <taxon>Chytridiales</taxon>
        <taxon>Chytriomycetaceae</taxon>
        <taxon>Rhizoclosmatium</taxon>
    </lineage>
</organism>
<dbReference type="EMBL" id="MCGO01000005">
    <property type="protein sequence ID" value="ORY51477.1"/>
    <property type="molecule type" value="Genomic_DNA"/>
</dbReference>
<comment type="caution">
    <text evidence="2">The sequence shown here is derived from an EMBL/GenBank/DDBJ whole genome shotgun (WGS) entry which is preliminary data.</text>
</comment>
<protein>
    <submittedName>
        <fullName evidence="2">Uncharacterized protein</fullName>
    </submittedName>
</protein>
<keyword evidence="3" id="KW-1185">Reference proteome</keyword>
<accession>A0A1Y2CWX5</accession>
<dbReference type="OrthoDB" id="2157724at2759"/>